<reference evidence="2" key="1">
    <citation type="submission" date="2021-02" db="EMBL/GenBank/DDBJ databases">
        <authorList>
            <person name="Nowell W R."/>
        </authorList>
    </citation>
    <scope>NUCLEOTIDE SEQUENCE</scope>
</reference>
<feature type="compositionally biased region" description="Polar residues" evidence="1">
    <location>
        <begin position="8"/>
        <end position="19"/>
    </location>
</feature>
<protein>
    <submittedName>
        <fullName evidence="2">Uncharacterized protein</fullName>
    </submittedName>
</protein>
<feature type="non-terminal residue" evidence="2">
    <location>
        <position position="57"/>
    </location>
</feature>
<evidence type="ECO:0000313" key="2">
    <source>
        <dbReference type="EMBL" id="CAF1687556.1"/>
    </source>
</evidence>
<dbReference type="EMBL" id="CAJNOR010017613">
    <property type="protein sequence ID" value="CAF1687556.1"/>
    <property type="molecule type" value="Genomic_DNA"/>
</dbReference>
<sequence>MAMVLQANRMTSGNSSTVSMDAYKPLHHKSCSSTSSTPPRSASPVNNQEDSFRRMIF</sequence>
<name>A0A816HFD5_ADIRI</name>
<gene>
    <name evidence="2" type="ORF">XAT740_LOCUS62453</name>
</gene>
<feature type="region of interest" description="Disordered" evidence="1">
    <location>
        <begin position="1"/>
        <end position="57"/>
    </location>
</feature>
<organism evidence="2 3">
    <name type="scientific">Adineta ricciae</name>
    <name type="common">Rotifer</name>
    <dbReference type="NCBI Taxonomy" id="249248"/>
    <lineage>
        <taxon>Eukaryota</taxon>
        <taxon>Metazoa</taxon>
        <taxon>Spiralia</taxon>
        <taxon>Gnathifera</taxon>
        <taxon>Rotifera</taxon>
        <taxon>Eurotatoria</taxon>
        <taxon>Bdelloidea</taxon>
        <taxon>Adinetida</taxon>
        <taxon>Adinetidae</taxon>
        <taxon>Adineta</taxon>
    </lineage>
</organism>
<feature type="compositionally biased region" description="Low complexity" evidence="1">
    <location>
        <begin position="31"/>
        <end position="44"/>
    </location>
</feature>
<accession>A0A816HFD5</accession>
<proteinExistence type="predicted"/>
<evidence type="ECO:0000313" key="3">
    <source>
        <dbReference type="Proteomes" id="UP000663828"/>
    </source>
</evidence>
<evidence type="ECO:0000256" key="1">
    <source>
        <dbReference type="SAM" id="MobiDB-lite"/>
    </source>
</evidence>
<keyword evidence="3" id="KW-1185">Reference proteome</keyword>
<dbReference type="AlphaFoldDB" id="A0A816HFD5"/>
<comment type="caution">
    <text evidence="2">The sequence shown here is derived from an EMBL/GenBank/DDBJ whole genome shotgun (WGS) entry which is preliminary data.</text>
</comment>
<dbReference type="Proteomes" id="UP000663828">
    <property type="component" value="Unassembled WGS sequence"/>
</dbReference>